<protein>
    <submittedName>
        <fullName evidence="2">Uncharacterized protein</fullName>
    </submittedName>
</protein>
<gene>
    <name evidence="2" type="ORF">SORBI_3007G130200</name>
</gene>
<keyword evidence="3" id="KW-1185">Reference proteome</keyword>
<feature type="compositionally biased region" description="Polar residues" evidence="1">
    <location>
        <begin position="1"/>
        <end position="32"/>
    </location>
</feature>
<name>A0A1Z5R9N0_SORBI</name>
<dbReference type="Proteomes" id="UP000000768">
    <property type="component" value="Chromosome 7"/>
</dbReference>
<feature type="compositionally biased region" description="Basic and acidic residues" evidence="1">
    <location>
        <begin position="173"/>
        <end position="187"/>
    </location>
</feature>
<reference evidence="2 3" key="1">
    <citation type="journal article" date="2009" name="Nature">
        <title>The Sorghum bicolor genome and the diversification of grasses.</title>
        <authorList>
            <person name="Paterson A.H."/>
            <person name="Bowers J.E."/>
            <person name="Bruggmann R."/>
            <person name="Dubchak I."/>
            <person name="Grimwood J."/>
            <person name="Gundlach H."/>
            <person name="Haberer G."/>
            <person name="Hellsten U."/>
            <person name="Mitros T."/>
            <person name="Poliakov A."/>
            <person name="Schmutz J."/>
            <person name="Spannagl M."/>
            <person name="Tang H."/>
            <person name="Wang X."/>
            <person name="Wicker T."/>
            <person name="Bharti A.K."/>
            <person name="Chapman J."/>
            <person name="Feltus F.A."/>
            <person name="Gowik U."/>
            <person name="Grigoriev I.V."/>
            <person name="Lyons E."/>
            <person name="Maher C.A."/>
            <person name="Martis M."/>
            <person name="Narechania A."/>
            <person name="Otillar R.P."/>
            <person name="Penning B.W."/>
            <person name="Salamov A.A."/>
            <person name="Wang Y."/>
            <person name="Zhang L."/>
            <person name="Carpita N.C."/>
            <person name="Freeling M."/>
            <person name="Gingle A.R."/>
            <person name="Hash C.T."/>
            <person name="Keller B."/>
            <person name="Klein P."/>
            <person name="Kresovich S."/>
            <person name="McCann M.C."/>
            <person name="Ming R."/>
            <person name="Peterson D.G."/>
            <person name="Mehboob-ur-Rahman"/>
            <person name="Ware D."/>
            <person name="Westhoff P."/>
            <person name="Mayer K.F."/>
            <person name="Messing J."/>
            <person name="Rokhsar D.S."/>
        </authorList>
    </citation>
    <scope>NUCLEOTIDE SEQUENCE [LARGE SCALE GENOMIC DNA]</scope>
    <source>
        <strain evidence="3">cv. BTx623</strain>
    </source>
</reference>
<organism evidence="2 3">
    <name type="scientific">Sorghum bicolor</name>
    <name type="common">Sorghum</name>
    <name type="synonym">Sorghum vulgare</name>
    <dbReference type="NCBI Taxonomy" id="4558"/>
    <lineage>
        <taxon>Eukaryota</taxon>
        <taxon>Viridiplantae</taxon>
        <taxon>Streptophyta</taxon>
        <taxon>Embryophyta</taxon>
        <taxon>Tracheophyta</taxon>
        <taxon>Spermatophyta</taxon>
        <taxon>Magnoliopsida</taxon>
        <taxon>Liliopsida</taxon>
        <taxon>Poales</taxon>
        <taxon>Poaceae</taxon>
        <taxon>PACMAD clade</taxon>
        <taxon>Panicoideae</taxon>
        <taxon>Andropogonodae</taxon>
        <taxon>Andropogoneae</taxon>
        <taxon>Sorghinae</taxon>
        <taxon>Sorghum</taxon>
    </lineage>
</organism>
<reference evidence="3" key="3">
    <citation type="journal article" date="2018" name="Plant J.">
        <title>The Sorghum bicolor reference genome: improved assembly, gene annotations, a transcriptome atlas, and signatures of genome organization.</title>
        <authorList>
            <person name="McCormick R.F."/>
            <person name="Truong S.K."/>
            <person name="Sreedasyam A."/>
            <person name="Jenkins J."/>
            <person name="Shu S."/>
            <person name="Sims D."/>
            <person name="Kennedy M."/>
            <person name="Amirebrahimi M."/>
            <person name="Weers B.D."/>
            <person name="McKinley B."/>
            <person name="Mattison A."/>
            <person name="Morishige D.T."/>
            <person name="Grimwood J."/>
            <person name="Schmutz J."/>
            <person name="Mullet J.E."/>
        </authorList>
    </citation>
    <scope>NUCLEOTIDE SEQUENCE [LARGE SCALE GENOMIC DNA]</scope>
    <source>
        <strain evidence="3">cv. BTx623</strain>
    </source>
</reference>
<accession>A0A1Z5R9N0</accession>
<evidence type="ECO:0000313" key="2">
    <source>
        <dbReference type="EMBL" id="OQU80458.1"/>
    </source>
</evidence>
<dbReference type="Gramene" id="OQU80458">
    <property type="protein sequence ID" value="OQU80458"/>
    <property type="gene ID" value="SORBI_3007G130200"/>
</dbReference>
<evidence type="ECO:0000256" key="1">
    <source>
        <dbReference type="SAM" id="MobiDB-lite"/>
    </source>
</evidence>
<dbReference type="Gramene" id="OQU80457">
    <property type="protein sequence ID" value="OQU80457"/>
    <property type="gene ID" value="SORBI_3007G130200"/>
</dbReference>
<dbReference type="InParanoid" id="A0A1Z5R9N0"/>
<feature type="region of interest" description="Disordered" evidence="1">
    <location>
        <begin position="1"/>
        <end position="52"/>
    </location>
</feature>
<reference evidence="2" key="2">
    <citation type="submission" date="2017-02" db="EMBL/GenBank/DDBJ databases">
        <title>WGS assembly of Sorghum bicolor.</title>
        <authorList>
            <person name="Paterson A."/>
            <person name="Mullet J."/>
            <person name="Bowers J."/>
            <person name="Bruggmann R."/>
            <person name="Dubchak I."/>
            <person name="Grimwood J."/>
            <person name="Gundlach H."/>
            <person name="Haberer G."/>
            <person name="Hellsten U."/>
            <person name="Mitros T."/>
            <person name="Poliakov A."/>
            <person name="Schmutz J."/>
            <person name="Spannagl M."/>
            <person name="Tang H."/>
            <person name="Wang X."/>
            <person name="Wicker T."/>
            <person name="Bharti A."/>
            <person name="Chapman J."/>
            <person name="Feltus F."/>
            <person name="Gowik U."/>
            <person name="Grigoriev I."/>
            <person name="Lyons E."/>
            <person name="Maher C."/>
            <person name="Martis M."/>
            <person name="Narechania A."/>
            <person name="Otillar R."/>
            <person name="Penning B."/>
            <person name="Salamov A."/>
            <person name="Wang Y."/>
            <person name="Zhang L."/>
            <person name="Carpita N."/>
            <person name="Freeling M."/>
            <person name="Gingle A."/>
            <person name="Hash C."/>
            <person name="Keller B."/>
            <person name="Klein P."/>
            <person name="Kresovich S."/>
            <person name="Mccann M."/>
            <person name="Ming R."/>
            <person name="Peterson D."/>
            <person name="Rahman M."/>
            <person name="Ware D."/>
            <person name="Westhoff P."/>
            <person name="Mayer K."/>
            <person name="Messing J."/>
            <person name="Sims D."/>
            <person name="Jenkins J."/>
            <person name="Shu S."/>
            <person name="Rokhsar D."/>
        </authorList>
    </citation>
    <scope>NUCLEOTIDE SEQUENCE</scope>
</reference>
<evidence type="ECO:0000313" key="3">
    <source>
        <dbReference type="Proteomes" id="UP000000768"/>
    </source>
</evidence>
<dbReference type="EMBL" id="CM000766">
    <property type="protein sequence ID" value="OQU80458.1"/>
    <property type="molecule type" value="Genomic_DNA"/>
</dbReference>
<dbReference type="AlphaFoldDB" id="A0A1Z5R9N0"/>
<feature type="region of interest" description="Disordered" evidence="1">
    <location>
        <begin position="142"/>
        <end position="187"/>
    </location>
</feature>
<dbReference type="ExpressionAtlas" id="A0A1Z5R9N0">
    <property type="expression patterns" value="baseline"/>
</dbReference>
<proteinExistence type="predicted"/>
<sequence>MDPVENNSGRTPLGNLTNTANAGCQSVSNSLTPVDDAKKRKRERERARYAEQRNEINMKRREKYHIKKQQSTLTDRWRGDIPNKLKTNLCALPFSSYLWCNNYVADGVVLGEDTDNDESNDWLHRNDSYQPMQIGKENLAASDPANTMKHPMKNESKKLYDRERYKSMTPDQRQARRERQRLHNSELKRKEALKIADKKI</sequence>
<dbReference type="EMBL" id="CM000766">
    <property type="protein sequence ID" value="OQU80457.1"/>
    <property type="molecule type" value="Genomic_DNA"/>
</dbReference>
<feature type="compositionally biased region" description="Basic and acidic residues" evidence="1">
    <location>
        <begin position="152"/>
        <end position="166"/>
    </location>
</feature>